<dbReference type="AlphaFoldDB" id="A0A1B0FBU6"/>
<proteinExistence type="predicted"/>
<sequence>MFVCPYIDIPNLGSGLPPIEGPAGVPPIELLSKELVAWASPNPIVDDKDRGLPRDLALHKDKDFMMFALQGLGCDSAQSLPPYNNTLKLYDYEAVGQYIEKHNFVYPGVEDRIVILNKDSNSSGNNGPKTLLLPVLVFASYIILN</sequence>
<dbReference type="EnsemblMetazoa" id="GMOY001013-RB">
    <property type="protein sequence ID" value="GMOY001013-PB"/>
    <property type="gene ID" value="GMOY001013"/>
</dbReference>
<keyword evidence="2" id="KW-1185">Reference proteome</keyword>
<protein>
    <submittedName>
        <fullName evidence="1">Uncharacterized protein</fullName>
    </submittedName>
</protein>
<reference evidence="1" key="1">
    <citation type="submission" date="2020-05" db="UniProtKB">
        <authorList>
            <consortium name="EnsemblMetazoa"/>
        </authorList>
    </citation>
    <scope>IDENTIFICATION</scope>
    <source>
        <strain evidence="1">Yale</strain>
    </source>
</reference>
<evidence type="ECO:0000313" key="1">
    <source>
        <dbReference type="EnsemblMetazoa" id="GMOY001013-PB"/>
    </source>
</evidence>
<evidence type="ECO:0000313" key="2">
    <source>
        <dbReference type="Proteomes" id="UP000092444"/>
    </source>
</evidence>
<dbReference type="VEuPathDB" id="VectorBase:GMOY001013"/>
<name>A0A1B0FBU6_GLOMM</name>
<accession>A0A1B0FBU6</accession>
<dbReference type="Proteomes" id="UP000092444">
    <property type="component" value="Unassembled WGS sequence"/>
</dbReference>
<organism evidence="1 2">
    <name type="scientific">Glossina morsitans morsitans</name>
    <name type="common">Savannah tsetse fly</name>
    <dbReference type="NCBI Taxonomy" id="37546"/>
    <lineage>
        <taxon>Eukaryota</taxon>
        <taxon>Metazoa</taxon>
        <taxon>Ecdysozoa</taxon>
        <taxon>Arthropoda</taxon>
        <taxon>Hexapoda</taxon>
        <taxon>Insecta</taxon>
        <taxon>Pterygota</taxon>
        <taxon>Neoptera</taxon>
        <taxon>Endopterygota</taxon>
        <taxon>Diptera</taxon>
        <taxon>Brachycera</taxon>
        <taxon>Muscomorpha</taxon>
        <taxon>Hippoboscoidea</taxon>
        <taxon>Glossinidae</taxon>
        <taxon>Glossina</taxon>
    </lineage>
</organism>
<dbReference type="EMBL" id="CCAG010011843">
    <property type="status" value="NOT_ANNOTATED_CDS"/>
    <property type="molecule type" value="Genomic_DNA"/>
</dbReference>